<keyword evidence="4" id="KW-1185">Reference proteome</keyword>
<reference evidence="4" key="1">
    <citation type="submission" date="2018-02" db="EMBL/GenBank/DDBJ databases">
        <title>Genome sequence of Desulfocucumis palustris strain NAW-5.</title>
        <authorList>
            <person name="Watanabe M."/>
            <person name="Kojima H."/>
            <person name="Fukui M."/>
        </authorList>
    </citation>
    <scope>NUCLEOTIDE SEQUENCE [LARGE SCALE GENOMIC DNA]</scope>
    <source>
        <strain evidence="4">NAW-5</strain>
    </source>
</reference>
<evidence type="ECO:0000313" key="4">
    <source>
        <dbReference type="Proteomes" id="UP000239549"/>
    </source>
</evidence>
<evidence type="ECO:0000256" key="1">
    <source>
        <dbReference type="ARBA" id="ARBA00006738"/>
    </source>
</evidence>
<dbReference type="Pfam" id="PF02021">
    <property type="entry name" value="UPF0102"/>
    <property type="match status" value="1"/>
</dbReference>
<dbReference type="OrthoDB" id="9802516at2"/>
<evidence type="ECO:0000256" key="2">
    <source>
        <dbReference type="HAMAP-Rule" id="MF_00048"/>
    </source>
</evidence>
<keyword evidence="3" id="KW-0255">Endonuclease</keyword>
<gene>
    <name evidence="3" type="ORF">DCCM_2656</name>
</gene>
<dbReference type="CDD" id="cd20736">
    <property type="entry name" value="PoNe_Nuclease"/>
    <property type="match status" value="1"/>
</dbReference>
<dbReference type="GO" id="GO:0003676">
    <property type="term" value="F:nucleic acid binding"/>
    <property type="evidence" value="ECO:0007669"/>
    <property type="project" value="InterPro"/>
</dbReference>
<dbReference type="NCBIfam" id="NF009150">
    <property type="entry name" value="PRK12497.1-3"/>
    <property type="match status" value="1"/>
</dbReference>
<dbReference type="PANTHER" id="PTHR34039:SF1">
    <property type="entry name" value="UPF0102 PROTEIN YRAN"/>
    <property type="match status" value="1"/>
</dbReference>
<dbReference type="NCBIfam" id="TIGR00252">
    <property type="entry name" value="YraN family protein"/>
    <property type="match status" value="1"/>
</dbReference>
<dbReference type="RefSeq" id="WP_104371929.1">
    <property type="nucleotide sequence ID" value="NZ_BFAV01000104.1"/>
</dbReference>
<dbReference type="NCBIfam" id="NF009154">
    <property type="entry name" value="PRK12497.3-3"/>
    <property type="match status" value="1"/>
</dbReference>
<evidence type="ECO:0000313" key="3">
    <source>
        <dbReference type="EMBL" id="GBF33554.1"/>
    </source>
</evidence>
<dbReference type="Gene3D" id="3.40.1350.10">
    <property type="match status" value="1"/>
</dbReference>
<name>A0A2L2XC30_9FIRM</name>
<accession>A0A2L2XC30</accession>
<dbReference type="InterPro" id="IPR011856">
    <property type="entry name" value="tRNA_endonuc-like_dom_sf"/>
</dbReference>
<dbReference type="PANTHER" id="PTHR34039">
    <property type="entry name" value="UPF0102 PROTEIN YRAN"/>
    <property type="match status" value="1"/>
</dbReference>
<dbReference type="InterPro" id="IPR011335">
    <property type="entry name" value="Restrct_endonuc-II-like"/>
</dbReference>
<organism evidence="3 4">
    <name type="scientific">Desulfocucumis palustris</name>
    <dbReference type="NCBI Taxonomy" id="1898651"/>
    <lineage>
        <taxon>Bacteria</taxon>
        <taxon>Bacillati</taxon>
        <taxon>Bacillota</taxon>
        <taxon>Clostridia</taxon>
        <taxon>Eubacteriales</taxon>
        <taxon>Desulfocucumaceae</taxon>
        <taxon>Desulfocucumis</taxon>
    </lineage>
</organism>
<keyword evidence="3" id="KW-0378">Hydrolase</keyword>
<dbReference type="SUPFAM" id="SSF52980">
    <property type="entry name" value="Restriction endonuclease-like"/>
    <property type="match status" value="1"/>
</dbReference>
<dbReference type="Proteomes" id="UP000239549">
    <property type="component" value="Unassembled WGS sequence"/>
</dbReference>
<dbReference type="AlphaFoldDB" id="A0A2L2XC30"/>
<comment type="caution">
    <text evidence="3">The sequence shown here is derived from an EMBL/GenBank/DDBJ whole genome shotgun (WGS) entry which is preliminary data.</text>
</comment>
<dbReference type="HAMAP" id="MF_00048">
    <property type="entry name" value="UPF0102"/>
    <property type="match status" value="1"/>
</dbReference>
<dbReference type="EMBL" id="BFAV01000104">
    <property type="protein sequence ID" value="GBF33554.1"/>
    <property type="molecule type" value="Genomic_DNA"/>
</dbReference>
<protein>
    <recommendedName>
        <fullName evidence="2">UPF0102 protein DCCM_2656</fullName>
    </recommendedName>
</protein>
<keyword evidence="3" id="KW-0540">Nuclease</keyword>
<sequence>MTVKRLALGRAGEDRAVGYFKELGYIIVERNFRCKLGEIDIVARDGPVLVFIEVRTRRGDGYGSALESIVYKKQLKVRQVAKYYLQSTGLFSGPVRFDVLALTAGPGGIVKVEHVKNAF</sequence>
<dbReference type="InterPro" id="IPR003509">
    <property type="entry name" value="UPF0102_YraN-like"/>
</dbReference>
<dbReference type="GO" id="GO:0004519">
    <property type="term" value="F:endonuclease activity"/>
    <property type="evidence" value="ECO:0007669"/>
    <property type="project" value="UniProtKB-KW"/>
</dbReference>
<comment type="similarity">
    <text evidence="1 2">Belongs to the UPF0102 family.</text>
</comment>
<proteinExistence type="inferred from homology"/>